<name>I3E4B0_BACMT</name>
<evidence type="ECO:0000313" key="1">
    <source>
        <dbReference type="EMBL" id="EIJ81331.1"/>
    </source>
</evidence>
<keyword evidence="2" id="KW-1185">Reference proteome</keyword>
<dbReference type="Proteomes" id="UP000010523">
    <property type="component" value="Unassembled WGS sequence"/>
</dbReference>
<dbReference type="AlphaFoldDB" id="I3E4B0"/>
<sequence length="72" mass="8183">MVLKIIHQVTNEVGDELLLMELNPCDLMAIGISLSLIDRSRAKNHFDPNKGFSTYLFVCYNKQINLEKTDLG</sequence>
<reference evidence="1 2" key="1">
    <citation type="journal article" date="2012" name="Appl. Environ. Microbiol.">
        <title>Genome Sequence of Thermotolerant Bacillus methanolicus: Features and Regulation Related to Methylotrophy and Production of L-Lysine and L-Glutamate from Methanol.</title>
        <authorList>
            <person name="Heggeset T.M."/>
            <person name="Krog A."/>
            <person name="Balzer S."/>
            <person name="Wentzel A."/>
            <person name="Ellingsen T.E."/>
            <person name="Brautaset T."/>
        </authorList>
    </citation>
    <scope>NUCLEOTIDE SEQUENCE [LARGE SCALE GENOMIC DNA]</scope>
    <source>
        <strain evidence="1 2">PB1</strain>
    </source>
</reference>
<accession>I3E4B0</accession>
<dbReference type="EMBL" id="AFEU01000001">
    <property type="protein sequence ID" value="EIJ81331.1"/>
    <property type="molecule type" value="Genomic_DNA"/>
</dbReference>
<gene>
    <name evidence="1" type="ORF">PB1_00260</name>
</gene>
<comment type="caution">
    <text evidence="1">The sequence shown here is derived from an EMBL/GenBank/DDBJ whole genome shotgun (WGS) entry which is preliminary data.</text>
</comment>
<proteinExistence type="predicted"/>
<evidence type="ECO:0000313" key="2">
    <source>
        <dbReference type="Proteomes" id="UP000010523"/>
    </source>
</evidence>
<organism evidence="1 2">
    <name type="scientific">Bacillus methanolicus PB1</name>
    <dbReference type="NCBI Taxonomy" id="997296"/>
    <lineage>
        <taxon>Bacteria</taxon>
        <taxon>Bacillati</taxon>
        <taxon>Bacillota</taxon>
        <taxon>Bacilli</taxon>
        <taxon>Bacillales</taxon>
        <taxon>Bacillaceae</taxon>
        <taxon>Bacillus</taxon>
    </lineage>
</organism>
<protein>
    <submittedName>
        <fullName evidence="1">Uncharacterized protein</fullName>
    </submittedName>
</protein>